<dbReference type="PATRIC" id="fig|1434111.4.peg.1651"/>
<evidence type="ECO:0000256" key="6">
    <source>
        <dbReference type="ARBA" id="ARBA00038307"/>
    </source>
</evidence>
<evidence type="ECO:0000256" key="8">
    <source>
        <dbReference type="ARBA" id="ARBA00039025"/>
    </source>
</evidence>
<gene>
    <name evidence="13" type="ORF">MSLAZ_1270</name>
</gene>
<dbReference type="PROSITE" id="PS00211">
    <property type="entry name" value="ABC_TRANSPORTER_1"/>
    <property type="match status" value="1"/>
</dbReference>
<dbReference type="GO" id="GO:0016887">
    <property type="term" value="F:ATP hydrolysis activity"/>
    <property type="evidence" value="ECO:0007669"/>
    <property type="project" value="InterPro"/>
</dbReference>
<evidence type="ECO:0000256" key="7">
    <source>
        <dbReference type="ARBA" id="ARBA00038781"/>
    </source>
</evidence>
<dbReference type="Pfam" id="PF00005">
    <property type="entry name" value="ABC_tran"/>
    <property type="match status" value="1"/>
</dbReference>
<dbReference type="Gene3D" id="3.40.50.300">
    <property type="entry name" value="P-loop containing nucleotide triphosphate hydrolases"/>
    <property type="match status" value="1"/>
</dbReference>
<dbReference type="InterPro" id="IPR017871">
    <property type="entry name" value="ABC_transporter-like_CS"/>
</dbReference>
<dbReference type="GO" id="GO:1901238">
    <property type="term" value="F:ABC-type tungstate transporter activity"/>
    <property type="evidence" value="ECO:0007669"/>
    <property type="project" value="UniProtKB-EC"/>
</dbReference>
<dbReference type="InterPro" id="IPR005892">
    <property type="entry name" value="Gly-betaine_transp_ATP-bd"/>
</dbReference>
<evidence type="ECO:0000259" key="12">
    <source>
        <dbReference type="PROSITE" id="PS50893"/>
    </source>
</evidence>
<dbReference type="AlphaFoldDB" id="A0A0E3S2Z5"/>
<feature type="domain" description="ABC transporter" evidence="12">
    <location>
        <begin position="13"/>
        <end position="247"/>
    </location>
</feature>
<name>A0A0E3S2Z5_9EURY</name>
<dbReference type="SUPFAM" id="SSF54631">
    <property type="entry name" value="CBS-domain pair"/>
    <property type="match status" value="1"/>
</dbReference>
<dbReference type="GeneID" id="24806005"/>
<accession>A0A0E3S2Z5</accession>
<dbReference type="InterPro" id="IPR046342">
    <property type="entry name" value="CBS_dom_sf"/>
</dbReference>
<dbReference type="SUPFAM" id="SSF52540">
    <property type="entry name" value="P-loop containing nucleoside triphosphate hydrolases"/>
    <property type="match status" value="1"/>
</dbReference>
<evidence type="ECO:0000313" key="13">
    <source>
        <dbReference type="EMBL" id="AKB74531.1"/>
    </source>
</evidence>
<evidence type="ECO:0000256" key="4">
    <source>
        <dbReference type="ARBA" id="ARBA00022741"/>
    </source>
</evidence>
<dbReference type="NCBIfam" id="TIGR01186">
    <property type="entry name" value="proV"/>
    <property type="match status" value="1"/>
</dbReference>
<evidence type="ECO:0000313" key="14">
    <source>
        <dbReference type="Proteomes" id="UP000033072"/>
    </source>
</evidence>
<dbReference type="EMBL" id="CP009515">
    <property type="protein sequence ID" value="AKB74531.1"/>
    <property type="molecule type" value="Genomic_DNA"/>
</dbReference>
<evidence type="ECO:0000256" key="1">
    <source>
        <dbReference type="ARBA" id="ARBA00004236"/>
    </source>
</evidence>
<organism evidence="13 14">
    <name type="scientific">Methanosarcina lacustris Z-7289</name>
    <dbReference type="NCBI Taxonomy" id="1434111"/>
    <lineage>
        <taxon>Archaea</taxon>
        <taxon>Methanobacteriati</taxon>
        <taxon>Methanobacteriota</taxon>
        <taxon>Stenosarchaea group</taxon>
        <taxon>Methanomicrobia</taxon>
        <taxon>Methanosarcinales</taxon>
        <taxon>Methanosarcinaceae</taxon>
        <taxon>Methanosarcina</taxon>
    </lineage>
</organism>
<comment type="function">
    <text evidence="11">Part of the ABC transporter complex WtpABC involved in molybdate/tungstate import. Responsible for energy coupling to the transport system.</text>
</comment>
<dbReference type="RefSeq" id="WP_048125478.1">
    <property type="nucleotide sequence ID" value="NZ_CP009515.1"/>
</dbReference>
<reference evidence="13 14" key="1">
    <citation type="submission" date="2014-07" db="EMBL/GenBank/DDBJ databases">
        <title>Methanogenic archaea and the global carbon cycle.</title>
        <authorList>
            <person name="Henriksen J.R."/>
            <person name="Luke J."/>
            <person name="Reinhart S."/>
            <person name="Benedict M.N."/>
            <person name="Youngblut N.D."/>
            <person name="Metcalf M.E."/>
            <person name="Whitaker R.J."/>
            <person name="Metcalf W.W."/>
        </authorList>
    </citation>
    <scope>NUCLEOTIDE SEQUENCE [LARGE SCALE GENOMIC DNA]</scope>
    <source>
        <strain evidence="13 14">Z-7289</strain>
    </source>
</reference>
<comment type="catalytic activity">
    <reaction evidence="10">
        <text>tungstate(in) + ATP + H2O = tungstate(out) + ADP + phosphate + H(+)</text>
        <dbReference type="Rhea" id="RHEA:35027"/>
        <dbReference type="ChEBI" id="CHEBI:15377"/>
        <dbReference type="ChEBI" id="CHEBI:15378"/>
        <dbReference type="ChEBI" id="CHEBI:30616"/>
        <dbReference type="ChEBI" id="CHEBI:43474"/>
        <dbReference type="ChEBI" id="CHEBI:46502"/>
        <dbReference type="ChEBI" id="CHEBI:456216"/>
        <dbReference type="EC" id="7.3.2.6"/>
    </reaction>
</comment>
<dbReference type="GO" id="GO:0005886">
    <property type="term" value="C:plasma membrane"/>
    <property type="evidence" value="ECO:0007669"/>
    <property type="project" value="UniProtKB-SubCell"/>
</dbReference>
<comment type="subunit">
    <text evidence="7">The complex is composed of two ATP-binding proteins (WtpC), two transmembrane proteins (WtpB) and a solute-binding protein (WtpA).</text>
</comment>
<dbReference type="OrthoDB" id="10909at2157"/>
<proteinExistence type="inferred from homology"/>
<keyword evidence="5" id="KW-0067">ATP-binding</keyword>
<dbReference type="GO" id="GO:0005524">
    <property type="term" value="F:ATP binding"/>
    <property type="evidence" value="ECO:0007669"/>
    <property type="project" value="UniProtKB-KW"/>
</dbReference>
<dbReference type="EC" id="7.3.2.6" evidence="8"/>
<evidence type="ECO:0000256" key="11">
    <source>
        <dbReference type="ARBA" id="ARBA00057369"/>
    </source>
</evidence>
<dbReference type="FunFam" id="3.40.50.300:FF:000425">
    <property type="entry name" value="Probable ABC transporter, ATP-binding subunit"/>
    <property type="match status" value="1"/>
</dbReference>
<keyword evidence="14" id="KW-1185">Reference proteome</keyword>
<comment type="subcellular location">
    <subcellularLocation>
        <location evidence="1">Cell membrane</location>
    </subcellularLocation>
</comment>
<dbReference type="PANTHER" id="PTHR43869">
    <property type="entry name" value="GLYCINE BETAINE/PROLINE BETAINE TRANSPORT SYSTEM ATP-BINDING PROTEIN PROV"/>
    <property type="match status" value="1"/>
</dbReference>
<dbReference type="HOGENOM" id="CLU_000604_1_5_2"/>
<evidence type="ECO:0000256" key="3">
    <source>
        <dbReference type="ARBA" id="ARBA00022505"/>
    </source>
</evidence>
<sequence>MTIKKLFNRVDSVRLENITKKYGEHFAVKNLNLEIQGGELLILIGRSGSGKTTALRTINRLTDPDSGTVSINGANIREFDPVRLRRNIGYVIQNIGLLPHLRISENVGLLLKLEGWNEEKIRTRVRGLLTLVSLPPESFMDRYPHELSGGQQQRVGLARAMAMDPPLFLMDEPFGALDPLLRTQLQDEFFKIKKELGRTIVFITHDINEAFRLGDRIAIMNNAELIQVGTPEELIFSPVSDLVAEIVDSKRKYRHIDALKVGDMMQPLAREDTLEPGMSAEIALDLMVRKGLEFALVIGKSEASGRVCLNDVLKARTGGIELKEVIRPLPLFSSDTTLLEALARLKSEGESMGLVLEGSEPVGVLFSDRVLQNLI</sequence>
<dbReference type="Proteomes" id="UP000033072">
    <property type="component" value="Chromosome"/>
</dbReference>
<dbReference type="STRING" id="1434111.MSLAZ_1270"/>
<protein>
    <recommendedName>
        <fullName evidence="9">Molybdate/tungstate import ATP-binding protein WtpC</fullName>
        <ecNumber evidence="8">7.3.2.6</ecNumber>
    </recommendedName>
</protein>
<dbReference type="KEGG" id="mls:MSLAZ_1270"/>
<keyword evidence="4" id="KW-0547">Nucleotide-binding</keyword>
<evidence type="ECO:0000256" key="2">
    <source>
        <dbReference type="ARBA" id="ARBA00022448"/>
    </source>
</evidence>
<dbReference type="PANTHER" id="PTHR43869:SF1">
    <property type="entry name" value="GLYCINE BETAINE_PROLINE BETAINE TRANSPORT SYSTEM ATP-BINDING PROTEIN PROV"/>
    <property type="match status" value="1"/>
</dbReference>
<dbReference type="InterPro" id="IPR003439">
    <property type="entry name" value="ABC_transporter-like_ATP-bd"/>
</dbReference>
<evidence type="ECO:0000256" key="9">
    <source>
        <dbReference type="ARBA" id="ARBA00041133"/>
    </source>
</evidence>
<evidence type="ECO:0000256" key="5">
    <source>
        <dbReference type="ARBA" id="ARBA00022840"/>
    </source>
</evidence>
<evidence type="ECO:0000256" key="10">
    <source>
        <dbReference type="ARBA" id="ARBA00047936"/>
    </source>
</evidence>
<dbReference type="SMART" id="SM00382">
    <property type="entry name" value="AAA"/>
    <property type="match status" value="1"/>
</dbReference>
<keyword evidence="2" id="KW-0813">Transport</keyword>
<comment type="similarity">
    <text evidence="6">Belongs to the ABC transporter superfamily. Sulfate/tungstate importer (TC 3.A.1.6) family.</text>
</comment>
<dbReference type="InterPro" id="IPR003593">
    <property type="entry name" value="AAA+_ATPase"/>
</dbReference>
<dbReference type="PROSITE" id="PS50893">
    <property type="entry name" value="ABC_TRANSPORTER_2"/>
    <property type="match status" value="1"/>
</dbReference>
<dbReference type="Gene3D" id="3.10.580.10">
    <property type="entry name" value="CBS-domain"/>
    <property type="match status" value="1"/>
</dbReference>
<dbReference type="GO" id="GO:0031460">
    <property type="term" value="P:glycine betaine transport"/>
    <property type="evidence" value="ECO:0007669"/>
    <property type="project" value="InterPro"/>
</dbReference>
<dbReference type="InterPro" id="IPR027417">
    <property type="entry name" value="P-loop_NTPase"/>
</dbReference>
<dbReference type="InterPro" id="IPR051921">
    <property type="entry name" value="ABC_osmolyte_uptake_ATP-bind"/>
</dbReference>
<keyword evidence="3" id="KW-0500">Molybdenum</keyword>